<reference evidence="2 3" key="1">
    <citation type="submission" date="2019-10" db="EMBL/GenBank/DDBJ databases">
        <title>Whole genome shotgun sequence of Acrocarpospora pleiomorpha NBRC 16267.</title>
        <authorList>
            <person name="Ichikawa N."/>
            <person name="Kimura A."/>
            <person name="Kitahashi Y."/>
            <person name="Komaki H."/>
            <person name="Oguchi A."/>
        </authorList>
    </citation>
    <scope>NUCLEOTIDE SEQUENCE [LARGE SCALE GENOMIC DNA]</scope>
    <source>
        <strain evidence="2 3">NBRC 16267</strain>
    </source>
</reference>
<comment type="caution">
    <text evidence="2">The sequence shown here is derived from an EMBL/GenBank/DDBJ whole genome shotgun (WGS) entry which is preliminary data.</text>
</comment>
<dbReference type="InterPro" id="IPR036188">
    <property type="entry name" value="FAD/NAD-bd_sf"/>
</dbReference>
<evidence type="ECO:0000256" key="1">
    <source>
        <dbReference type="ARBA" id="ARBA00023002"/>
    </source>
</evidence>
<dbReference type="InterPro" id="IPR050982">
    <property type="entry name" value="Auxin_biosynth/cation_transpt"/>
</dbReference>
<dbReference type="Gene3D" id="3.50.50.60">
    <property type="entry name" value="FAD/NAD(P)-binding domain"/>
    <property type="match status" value="2"/>
</dbReference>
<sequence length="605" mass="65792">MSAAETVALGGDVKGVGAGPDAVAAAWLSEFGAAVEAGDVAGVLELLAADPWWRDLFALTWDVTAMHGGEEIAGVLTAELPARRMADVRLDESVPPVVDVKDGVRAFYTFTTDVGVGRGVVRLRLEDGAWKGWTISTELRGLRDFPESQVRIADAALPENNQPVRPGGRLTEQERRARELAYEGREPDVLVIGGGHCGLFLAARLKRLGVDTLVVDRFDRAGDNWRLRYNGLALHDTKWWSQFPYMPYPETWPLFTPKDKLADWLEAYVNFVELNLWTRTQVKDATYDAAAGTWTVRLTRDGVDRVLHPHHLVFATGNSGEPYLPRIEGAETFAGTITHSSGHAGGQALAGKKVIVVGSGSSGHDVTQDAYENGAQVTMVQRGATHVHSQRNGIPLFHGELYSESSPPIDVADMISASLPSALKFQFAPAQTRRIAALDAELLGGLEAAGFSTTLGPDDQGMLYMGLVKAGGYYIDKGASTLIVEKEIELRNGEIVRFTPTGVGYDDGTEESADVVVFCTGYSNMREAARPYLGDQVTDRLSPVWGLDETMEVRAAGRHSGHPKLWFFAGGFQFARIMSRQLSLLIKAIEEGLVDPNISVEKKKD</sequence>
<accession>A0A5M3XTM1</accession>
<name>A0A5M3XTM1_9ACTN</name>
<organism evidence="2 3">
    <name type="scientific">Acrocarpospora pleiomorpha</name>
    <dbReference type="NCBI Taxonomy" id="90975"/>
    <lineage>
        <taxon>Bacteria</taxon>
        <taxon>Bacillati</taxon>
        <taxon>Actinomycetota</taxon>
        <taxon>Actinomycetes</taxon>
        <taxon>Streptosporangiales</taxon>
        <taxon>Streptosporangiaceae</taxon>
        <taxon>Acrocarpospora</taxon>
    </lineage>
</organism>
<dbReference type="RefSeq" id="WP_170321866.1">
    <property type="nucleotide sequence ID" value="NZ_BAAAHM010000044.1"/>
</dbReference>
<dbReference type="SUPFAM" id="SSF54427">
    <property type="entry name" value="NTF2-like"/>
    <property type="match status" value="1"/>
</dbReference>
<keyword evidence="1" id="KW-0560">Oxidoreductase</keyword>
<keyword evidence="3" id="KW-1185">Reference proteome</keyword>
<proteinExistence type="predicted"/>
<dbReference type="InterPro" id="IPR032710">
    <property type="entry name" value="NTF2-like_dom_sf"/>
</dbReference>
<dbReference type="SUPFAM" id="SSF51905">
    <property type="entry name" value="FAD/NAD(P)-binding domain"/>
    <property type="match status" value="2"/>
</dbReference>
<dbReference type="PANTHER" id="PTHR43539:SF68">
    <property type="entry name" value="FLAVIN-BINDING MONOOXYGENASE-LIKE PROTEIN (AFU_ORTHOLOGUE AFUA_4G09220)"/>
    <property type="match status" value="1"/>
</dbReference>
<dbReference type="Pfam" id="PF13738">
    <property type="entry name" value="Pyr_redox_3"/>
    <property type="match status" value="1"/>
</dbReference>
<evidence type="ECO:0000313" key="2">
    <source>
        <dbReference type="EMBL" id="GES24634.1"/>
    </source>
</evidence>
<dbReference type="PANTHER" id="PTHR43539">
    <property type="entry name" value="FLAVIN-BINDING MONOOXYGENASE-LIKE PROTEIN (AFU_ORTHOLOGUE AFUA_4G09220)"/>
    <property type="match status" value="1"/>
</dbReference>
<dbReference type="EMBL" id="BLAF01000054">
    <property type="protein sequence ID" value="GES24634.1"/>
    <property type="molecule type" value="Genomic_DNA"/>
</dbReference>
<dbReference type="Proteomes" id="UP000377595">
    <property type="component" value="Unassembled WGS sequence"/>
</dbReference>
<dbReference type="AlphaFoldDB" id="A0A5M3XTM1"/>
<gene>
    <name evidence="2" type="ORF">Aple_075330</name>
</gene>
<dbReference type="GO" id="GO:0004497">
    <property type="term" value="F:monooxygenase activity"/>
    <property type="evidence" value="ECO:0007669"/>
    <property type="project" value="TreeGrafter"/>
</dbReference>
<dbReference type="GO" id="GO:0050660">
    <property type="term" value="F:flavin adenine dinucleotide binding"/>
    <property type="evidence" value="ECO:0007669"/>
    <property type="project" value="TreeGrafter"/>
</dbReference>
<protein>
    <submittedName>
        <fullName evidence="2">FAD-dependent oxidoreductase</fullName>
    </submittedName>
</protein>
<evidence type="ECO:0000313" key="3">
    <source>
        <dbReference type="Proteomes" id="UP000377595"/>
    </source>
</evidence>
<dbReference type="PRINTS" id="PR00411">
    <property type="entry name" value="PNDRDTASEI"/>
</dbReference>